<gene>
    <name evidence="1" type="ORF">Cci01nite_72040</name>
</gene>
<comment type="caution">
    <text evidence="1">The sequence shown here is derived from an EMBL/GenBank/DDBJ whole genome shotgun (WGS) entry which is preliminary data.</text>
</comment>
<protein>
    <submittedName>
        <fullName evidence="1">Uncharacterized protein</fullName>
    </submittedName>
</protein>
<evidence type="ECO:0000313" key="2">
    <source>
        <dbReference type="Proteomes" id="UP000659904"/>
    </source>
</evidence>
<accession>A0A8J3P5B9</accession>
<dbReference type="RefSeq" id="WP_170213073.1">
    <property type="nucleotide sequence ID" value="NZ_BONH01000047.1"/>
</dbReference>
<keyword evidence="2" id="KW-1185">Reference proteome</keyword>
<proteinExistence type="predicted"/>
<dbReference type="AlphaFoldDB" id="A0A8J3P5B9"/>
<dbReference type="Proteomes" id="UP000659904">
    <property type="component" value="Unassembled WGS sequence"/>
</dbReference>
<name>A0A8J3P5B9_9ACTN</name>
<reference evidence="1 2" key="1">
    <citation type="submission" date="2021-01" db="EMBL/GenBank/DDBJ databases">
        <title>Whole genome shotgun sequence of Catellatospora citrea NBRC 14495.</title>
        <authorList>
            <person name="Komaki H."/>
            <person name="Tamura T."/>
        </authorList>
    </citation>
    <scope>NUCLEOTIDE SEQUENCE [LARGE SCALE GENOMIC DNA]</scope>
    <source>
        <strain evidence="1 2">NBRC 14495</strain>
    </source>
</reference>
<sequence>MPDRNSVARHVRFCQPCPVTTANVFTLPDAQLAKAITYMRALRRSVYSYWYATMEGREAAMIEAAAATMTINILDEAIFQDSAGPAYCDHRAKDRLGRVVMGLELIRNCETHSPIAYDDLLVMTHVYGVPLTDGTNTYREVYKWAEYAELPAQYVEIASSASANQKRARREAQGAYRDAVQGRVVVETLFDAINFFERIEPRLVAKDGPIPRWAYAEFTNRDVTTDAPMPMLARPIGMDNYSVFLPDIATRRTERRSVAWGPADAHFKEAVRKRKAGVPASEREILHRVLDDAGKLIGYSGTSSGGANLINTWVERSLQVWKDVKRGHRYFVRIGDTELSLAADPIRNNAVSALGATGTDHLTALPAATGPALGESRLGMIEAYPDMYIEMRDQ</sequence>
<evidence type="ECO:0000313" key="1">
    <source>
        <dbReference type="EMBL" id="GIG02111.1"/>
    </source>
</evidence>
<organism evidence="1 2">
    <name type="scientific">Catellatospora citrea</name>
    <dbReference type="NCBI Taxonomy" id="53366"/>
    <lineage>
        <taxon>Bacteria</taxon>
        <taxon>Bacillati</taxon>
        <taxon>Actinomycetota</taxon>
        <taxon>Actinomycetes</taxon>
        <taxon>Micromonosporales</taxon>
        <taxon>Micromonosporaceae</taxon>
        <taxon>Catellatospora</taxon>
    </lineage>
</organism>
<dbReference type="EMBL" id="BONH01000047">
    <property type="protein sequence ID" value="GIG02111.1"/>
    <property type="molecule type" value="Genomic_DNA"/>
</dbReference>